<reference evidence="1 2" key="1">
    <citation type="submission" date="2019-08" db="EMBL/GenBank/DDBJ databases">
        <authorList>
            <person name="Alioto T."/>
            <person name="Alioto T."/>
            <person name="Gomez Garrido J."/>
        </authorList>
    </citation>
    <scope>NUCLEOTIDE SEQUENCE [LARGE SCALE GENOMIC DNA]</scope>
</reference>
<gene>
    <name evidence="1" type="ORF">CINCED_3A008987</name>
</gene>
<evidence type="ECO:0000313" key="1">
    <source>
        <dbReference type="EMBL" id="VVC44617.1"/>
    </source>
</evidence>
<evidence type="ECO:0000313" key="2">
    <source>
        <dbReference type="Proteomes" id="UP000325440"/>
    </source>
</evidence>
<organism evidence="1 2">
    <name type="scientific">Cinara cedri</name>
    <dbReference type="NCBI Taxonomy" id="506608"/>
    <lineage>
        <taxon>Eukaryota</taxon>
        <taxon>Metazoa</taxon>
        <taxon>Ecdysozoa</taxon>
        <taxon>Arthropoda</taxon>
        <taxon>Hexapoda</taxon>
        <taxon>Insecta</taxon>
        <taxon>Pterygota</taxon>
        <taxon>Neoptera</taxon>
        <taxon>Paraneoptera</taxon>
        <taxon>Hemiptera</taxon>
        <taxon>Sternorrhyncha</taxon>
        <taxon>Aphidomorpha</taxon>
        <taxon>Aphidoidea</taxon>
        <taxon>Aphididae</taxon>
        <taxon>Lachninae</taxon>
        <taxon>Cinara</taxon>
    </lineage>
</organism>
<sequence length="151" mass="17496">MMEEVSQTEIYNNISLNIVLKAADGDLLRCMYVQWRKLWTIIKEMGVPENLIDLIRNLYTKSRAATRVEVTLLETFQPTKSVRQGCILSAIFFNIYSEAVLREALQEWKGGVVIGGKMINNLCFAMCQILNRDEPTTKTHRRIKQQVWIDN</sequence>
<accession>A0A5E4NIJ9</accession>
<dbReference type="EMBL" id="CABPRJ010002384">
    <property type="protein sequence ID" value="VVC44617.1"/>
    <property type="molecule type" value="Genomic_DNA"/>
</dbReference>
<dbReference type="Proteomes" id="UP000325440">
    <property type="component" value="Unassembled WGS sequence"/>
</dbReference>
<name>A0A5E4NIJ9_9HEMI</name>
<proteinExistence type="predicted"/>
<dbReference type="PANTHER" id="PTHR47027:SF8">
    <property type="entry name" value="RIBONUCLEASE H"/>
    <property type="match status" value="1"/>
</dbReference>
<protein>
    <submittedName>
        <fullName evidence="1">Uncharacterized protein</fullName>
    </submittedName>
</protein>
<keyword evidence="2" id="KW-1185">Reference proteome</keyword>
<dbReference type="AlphaFoldDB" id="A0A5E4NIJ9"/>
<dbReference type="OrthoDB" id="6623548at2759"/>
<dbReference type="PANTHER" id="PTHR47027">
    <property type="entry name" value="REVERSE TRANSCRIPTASE DOMAIN-CONTAINING PROTEIN"/>
    <property type="match status" value="1"/>
</dbReference>